<dbReference type="OrthoDB" id="5638726at2"/>
<feature type="transmembrane region" description="Helical" evidence="6">
    <location>
        <begin position="148"/>
        <end position="171"/>
    </location>
</feature>
<dbReference type="Pfam" id="PF01810">
    <property type="entry name" value="LysE"/>
    <property type="match status" value="1"/>
</dbReference>
<sequence>MSNAAWHAFILAFGLILPLGPQNLFLFSQGAAQPRLLRAWPAVATAAACDTLLIAAAVFGVSLAALSHPLLAAALYAAGVVFLIVMGFSIWNSRPAPAEPQAGVAALPARRQAAYAASVSLLNPHALLDTAGVIGTGSLAYEGADKTIFAVVCIAVSWFWFAALAAAGRWVGRRKGSVRIMAALARLSALTLWAMAAVMAAGLLGQLSRLGW</sequence>
<dbReference type="RefSeq" id="WP_028598367.1">
    <property type="nucleotide sequence ID" value="NZ_BIMM01000112.1"/>
</dbReference>
<name>A0A2N5N679_9BACL</name>
<protein>
    <submittedName>
        <fullName evidence="7">Transporter, LysE family</fullName>
    </submittedName>
</protein>
<feature type="transmembrane region" description="Helical" evidence="6">
    <location>
        <begin position="73"/>
        <end position="91"/>
    </location>
</feature>
<evidence type="ECO:0000256" key="1">
    <source>
        <dbReference type="ARBA" id="ARBA00004651"/>
    </source>
</evidence>
<keyword evidence="5 6" id="KW-0472">Membrane</keyword>
<dbReference type="PANTHER" id="PTHR30086">
    <property type="entry name" value="ARGININE EXPORTER PROTEIN ARGO"/>
    <property type="match status" value="1"/>
</dbReference>
<proteinExistence type="predicted"/>
<evidence type="ECO:0000256" key="6">
    <source>
        <dbReference type="SAM" id="Phobius"/>
    </source>
</evidence>
<evidence type="ECO:0000256" key="3">
    <source>
        <dbReference type="ARBA" id="ARBA00022692"/>
    </source>
</evidence>
<dbReference type="GO" id="GO:0015171">
    <property type="term" value="F:amino acid transmembrane transporter activity"/>
    <property type="evidence" value="ECO:0007669"/>
    <property type="project" value="TreeGrafter"/>
</dbReference>
<evidence type="ECO:0000313" key="7">
    <source>
        <dbReference type="EMBL" id="PLT45800.1"/>
    </source>
</evidence>
<keyword evidence="8" id="KW-1185">Reference proteome</keyword>
<keyword evidence="2" id="KW-1003">Cell membrane</keyword>
<evidence type="ECO:0000313" key="8">
    <source>
        <dbReference type="Proteomes" id="UP000234789"/>
    </source>
</evidence>
<organism evidence="7 8">
    <name type="scientific">Paenibacillus pasadenensis</name>
    <dbReference type="NCBI Taxonomy" id="217090"/>
    <lineage>
        <taxon>Bacteria</taxon>
        <taxon>Bacillati</taxon>
        <taxon>Bacillota</taxon>
        <taxon>Bacilli</taxon>
        <taxon>Bacillales</taxon>
        <taxon>Paenibacillaceae</taxon>
        <taxon>Paenibacillus</taxon>
    </lineage>
</organism>
<keyword evidence="3 6" id="KW-0812">Transmembrane</keyword>
<dbReference type="InterPro" id="IPR001123">
    <property type="entry name" value="LeuE-type"/>
</dbReference>
<dbReference type="Proteomes" id="UP000234789">
    <property type="component" value="Unassembled WGS sequence"/>
</dbReference>
<dbReference type="EMBL" id="NFEZ01000004">
    <property type="protein sequence ID" value="PLT45800.1"/>
    <property type="molecule type" value="Genomic_DNA"/>
</dbReference>
<dbReference type="PANTHER" id="PTHR30086:SF20">
    <property type="entry name" value="ARGININE EXPORTER PROTEIN ARGO-RELATED"/>
    <property type="match status" value="1"/>
</dbReference>
<comment type="subcellular location">
    <subcellularLocation>
        <location evidence="1">Cell membrane</location>
        <topology evidence="1">Multi-pass membrane protein</topology>
    </subcellularLocation>
</comment>
<gene>
    <name evidence="7" type="ORF">B8V81_4231</name>
</gene>
<feature type="transmembrane region" description="Helical" evidence="6">
    <location>
        <begin position="42"/>
        <end position="66"/>
    </location>
</feature>
<comment type="caution">
    <text evidence="7">The sequence shown here is derived from an EMBL/GenBank/DDBJ whole genome shotgun (WGS) entry which is preliminary data.</text>
</comment>
<accession>A0A2N5N679</accession>
<dbReference type="AlphaFoldDB" id="A0A2N5N679"/>
<reference evidence="7 8" key="1">
    <citation type="submission" date="2017-05" db="EMBL/GenBank/DDBJ databases">
        <title>Functional genome analysis of Paenibacillus pasadenensis strain R16: insights on endophytic life style and antifungal activity.</title>
        <authorList>
            <person name="Passera A."/>
            <person name="Marcolungo L."/>
            <person name="Casati P."/>
            <person name="Brasca M."/>
            <person name="Quaglino F."/>
            <person name="Delledonne M."/>
        </authorList>
    </citation>
    <scope>NUCLEOTIDE SEQUENCE [LARGE SCALE GENOMIC DNA]</scope>
    <source>
        <strain evidence="7 8">R16</strain>
    </source>
</reference>
<evidence type="ECO:0000256" key="4">
    <source>
        <dbReference type="ARBA" id="ARBA00022989"/>
    </source>
</evidence>
<evidence type="ECO:0000256" key="2">
    <source>
        <dbReference type="ARBA" id="ARBA00022475"/>
    </source>
</evidence>
<keyword evidence="4 6" id="KW-1133">Transmembrane helix</keyword>
<dbReference type="GO" id="GO:0005886">
    <property type="term" value="C:plasma membrane"/>
    <property type="evidence" value="ECO:0007669"/>
    <property type="project" value="UniProtKB-SubCell"/>
</dbReference>
<evidence type="ECO:0000256" key="5">
    <source>
        <dbReference type="ARBA" id="ARBA00023136"/>
    </source>
</evidence>
<feature type="transmembrane region" description="Helical" evidence="6">
    <location>
        <begin position="183"/>
        <end position="204"/>
    </location>
</feature>